<evidence type="ECO:0000259" key="5">
    <source>
        <dbReference type="Pfam" id="PF07940"/>
    </source>
</evidence>
<comment type="subcellular location">
    <subcellularLocation>
        <location evidence="1">Periplasm</location>
    </subcellularLocation>
</comment>
<evidence type="ECO:0000256" key="4">
    <source>
        <dbReference type="ARBA" id="ARBA00023239"/>
    </source>
</evidence>
<evidence type="ECO:0000259" key="6">
    <source>
        <dbReference type="Pfam" id="PF16889"/>
    </source>
</evidence>
<evidence type="ECO:0000313" key="8">
    <source>
        <dbReference type="Proteomes" id="UP001279642"/>
    </source>
</evidence>
<evidence type="ECO:0000256" key="3">
    <source>
        <dbReference type="ARBA" id="ARBA00022764"/>
    </source>
</evidence>
<keyword evidence="2" id="KW-0732">Signal</keyword>
<gene>
    <name evidence="7" type="ORF">SMD27_07935</name>
</gene>
<dbReference type="GO" id="GO:0016829">
    <property type="term" value="F:lyase activity"/>
    <property type="evidence" value="ECO:0007669"/>
    <property type="project" value="UniProtKB-KW"/>
</dbReference>
<sequence length="558" mass="63065">MILATRTASQLKPRQLLWQIYRRLRRSTPVALPAPDKITPNSDFKLLPPVPAAPSYESDGTFRFIGLAHRMNMSAIDWQCSELPKLWRYNLHYFDYLVAPNFRTDQAAALITDWINQNPIGTEIAWEPYPASLRLVNWIKLYASPQRATLPLAQMERSLYVQGRWLAANLEYHIQANHLFKNLKAMAFVGCFFRGNEAASWRARASRLLLDEIQEQFLPDGGHYERSPMYHAICTEDVLDLLNLILQNPGSELDTLSEPLHNTARRALDYLRDVTMPDGDIALLNDSAIGIAAKTEELTAYAEKIISYEPSHAADESRVIKLSDAGYYGYRYDNDMLLWDCGPIGPEYQPGHGHCDALSFELSLKGRRVIVDSGVCDYEDSPTRRYARSTEGHNTIRIDGAEQSEIWHVFRVARPASVQQLDMSVGQHSISVSGVHHGYRRLAGKIDHKRRIHAFPVEGRIEVQDVLSGIGTHLIELFVHFHPDLYATADYGRFLVRERNSSTPVAEIAFANIDSGSAAKIGQGIYMPEFGKAIPNDVLVISLRRALPANLSWTIKRL</sequence>
<keyword evidence="8" id="KW-1185">Reference proteome</keyword>
<accession>A0ABU5E9P6</accession>
<dbReference type="Gene3D" id="1.50.10.100">
    <property type="entry name" value="Chondroitin AC/alginate lyase"/>
    <property type="match status" value="1"/>
</dbReference>
<reference evidence="7 8" key="1">
    <citation type="journal article" date="2016" name="Antonie Van Leeuwenhoek">
        <title>Dongia soli sp. nov., isolated from soil from Dokdo, Korea.</title>
        <authorList>
            <person name="Kim D.U."/>
            <person name="Lee H."/>
            <person name="Kim H."/>
            <person name="Kim S.G."/>
            <person name="Ka J.O."/>
        </authorList>
    </citation>
    <scope>NUCLEOTIDE SEQUENCE [LARGE SCALE GENOMIC DNA]</scope>
    <source>
        <strain evidence="7 8">D78</strain>
    </source>
</reference>
<keyword evidence="4 7" id="KW-0456">Lyase</keyword>
<dbReference type="SUPFAM" id="SSF48230">
    <property type="entry name" value="Chondroitin AC/alginate lyase"/>
    <property type="match status" value="1"/>
</dbReference>
<evidence type="ECO:0000256" key="2">
    <source>
        <dbReference type="ARBA" id="ARBA00022729"/>
    </source>
</evidence>
<organism evidence="7 8">
    <name type="scientific">Dongia soli</name>
    <dbReference type="NCBI Taxonomy" id="600628"/>
    <lineage>
        <taxon>Bacteria</taxon>
        <taxon>Pseudomonadati</taxon>
        <taxon>Pseudomonadota</taxon>
        <taxon>Alphaproteobacteria</taxon>
        <taxon>Rhodospirillales</taxon>
        <taxon>Dongiaceae</taxon>
        <taxon>Dongia</taxon>
    </lineage>
</organism>
<name>A0ABU5E9P6_9PROT</name>
<dbReference type="Pfam" id="PF16889">
    <property type="entry name" value="Hepar_II_III_N"/>
    <property type="match status" value="1"/>
</dbReference>
<feature type="domain" description="Heparin-sulfate lyase N-terminal" evidence="6">
    <location>
        <begin position="108"/>
        <end position="291"/>
    </location>
</feature>
<dbReference type="Gene3D" id="2.70.98.70">
    <property type="match status" value="1"/>
</dbReference>
<evidence type="ECO:0000256" key="1">
    <source>
        <dbReference type="ARBA" id="ARBA00004418"/>
    </source>
</evidence>
<keyword evidence="3" id="KW-0574">Periplasm</keyword>
<dbReference type="InterPro" id="IPR008929">
    <property type="entry name" value="Chondroitin_lyas"/>
</dbReference>
<dbReference type="InterPro" id="IPR031680">
    <property type="entry name" value="Hepar_II_III_N"/>
</dbReference>
<dbReference type="PANTHER" id="PTHR39210">
    <property type="entry name" value="HEPARIN-SULFATE LYASE"/>
    <property type="match status" value="1"/>
</dbReference>
<feature type="domain" description="Heparinase II/III-like C-terminal" evidence="5">
    <location>
        <begin position="319"/>
        <end position="554"/>
    </location>
</feature>
<dbReference type="Proteomes" id="UP001279642">
    <property type="component" value="Unassembled WGS sequence"/>
</dbReference>
<protein>
    <submittedName>
        <fullName evidence="7">Alginate lyase family protein</fullName>
    </submittedName>
</protein>
<proteinExistence type="predicted"/>
<dbReference type="Pfam" id="PF07940">
    <property type="entry name" value="Hepar_II_III_C"/>
    <property type="match status" value="1"/>
</dbReference>
<comment type="caution">
    <text evidence="7">The sequence shown here is derived from an EMBL/GenBank/DDBJ whole genome shotgun (WGS) entry which is preliminary data.</text>
</comment>
<evidence type="ECO:0000313" key="7">
    <source>
        <dbReference type="EMBL" id="MDY0882769.1"/>
    </source>
</evidence>
<dbReference type="EMBL" id="JAXCLW010000002">
    <property type="protein sequence ID" value="MDY0882769.1"/>
    <property type="molecule type" value="Genomic_DNA"/>
</dbReference>
<dbReference type="PANTHER" id="PTHR39210:SF1">
    <property type="entry name" value="HEPARIN-SULFATE LYASE"/>
    <property type="match status" value="1"/>
</dbReference>
<dbReference type="InterPro" id="IPR012480">
    <property type="entry name" value="Hepar_II_III_C"/>
</dbReference>
<dbReference type="RefSeq" id="WP_320507831.1">
    <property type="nucleotide sequence ID" value="NZ_JAXCLW010000002.1"/>
</dbReference>